<protein>
    <submittedName>
        <fullName evidence="1">Uncharacterized protein</fullName>
    </submittedName>
</protein>
<name>A0A7J6KI60_PERCH</name>
<feature type="non-terminal residue" evidence="1">
    <location>
        <position position="199"/>
    </location>
</feature>
<gene>
    <name evidence="1" type="ORF">FOL47_005225</name>
</gene>
<dbReference type="AlphaFoldDB" id="A0A7J6KI60"/>
<dbReference type="EMBL" id="JAAPAO010002918">
    <property type="protein sequence ID" value="KAF4647015.1"/>
    <property type="molecule type" value="Genomic_DNA"/>
</dbReference>
<evidence type="ECO:0000313" key="1">
    <source>
        <dbReference type="EMBL" id="KAF4647015.1"/>
    </source>
</evidence>
<proteinExistence type="predicted"/>
<comment type="caution">
    <text evidence="1">The sequence shown here is derived from an EMBL/GenBank/DDBJ whole genome shotgun (WGS) entry which is preliminary data.</text>
</comment>
<evidence type="ECO:0000313" key="2">
    <source>
        <dbReference type="Proteomes" id="UP000591131"/>
    </source>
</evidence>
<reference evidence="1 2" key="1">
    <citation type="submission" date="2020-04" db="EMBL/GenBank/DDBJ databases">
        <title>Perkinsus chesapeaki whole genome sequence.</title>
        <authorList>
            <person name="Bogema D.R."/>
        </authorList>
    </citation>
    <scope>NUCLEOTIDE SEQUENCE [LARGE SCALE GENOMIC DNA]</scope>
    <source>
        <strain evidence="1">ATCC PRA-425</strain>
    </source>
</reference>
<accession>A0A7J6KI60</accession>
<feature type="non-terminal residue" evidence="1">
    <location>
        <position position="1"/>
    </location>
</feature>
<organism evidence="1 2">
    <name type="scientific">Perkinsus chesapeaki</name>
    <name type="common">Clam parasite</name>
    <name type="synonym">Perkinsus andrewsi</name>
    <dbReference type="NCBI Taxonomy" id="330153"/>
    <lineage>
        <taxon>Eukaryota</taxon>
        <taxon>Sar</taxon>
        <taxon>Alveolata</taxon>
        <taxon>Perkinsozoa</taxon>
        <taxon>Perkinsea</taxon>
        <taxon>Perkinsida</taxon>
        <taxon>Perkinsidae</taxon>
        <taxon>Perkinsus</taxon>
    </lineage>
</organism>
<keyword evidence="2" id="KW-1185">Reference proteome</keyword>
<sequence length="199" mass="22335">KFVDAGLVEDFEEACRLKELASVIHEHDCSKCGYRCHKKRDRDGKSICRFSKRPTSHEYSTQSIHVQHSEEALKILQECGLATPGITPYGTEDLIPTDELAAKKHMYPADPNTRFSPMNEWIFAAARSSDNLQICSPAFTARYLAKYAAGEEERARVFLRAGKDENTVKVQQEDIRNTKITGAAIASEKDKAKERPSTA</sequence>
<dbReference type="Proteomes" id="UP000591131">
    <property type="component" value="Unassembled WGS sequence"/>
</dbReference>
<dbReference type="OrthoDB" id="10046327at2759"/>